<evidence type="ECO:0000313" key="7">
    <source>
        <dbReference type="Proteomes" id="UP001054945"/>
    </source>
</evidence>
<dbReference type="SUPFAM" id="SSF63748">
    <property type="entry name" value="Tudor/PWWP/MBT"/>
    <property type="match status" value="1"/>
</dbReference>
<evidence type="ECO:0000313" key="6">
    <source>
        <dbReference type="EMBL" id="GIY96042.1"/>
    </source>
</evidence>
<dbReference type="InterPro" id="IPR016197">
    <property type="entry name" value="Chromo-like_dom_sf"/>
</dbReference>
<keyword evidence="7" id="KW-1185">Reference proteome</keyword>
<reference evidence="6 7" key="1">
    <citation type="submission" date="2021-06" db="EMBL/GenBank/DDBJ databases">
        <title>Caerostris extrusa draft genome.</title>
        <authorList>
            <person name="Kono N."/>
            <person name="Arakawa K."/>
        </authorList>
    </citation>
    <scope>NUCLEOTIDE SEQUENCE [LARGE SCALE GENOMIC DNA]</scope>
</reference>
<feature type="compositionally biased region" description="Polar residues" evidence="4">
    <location>
        <begin position="1"/>
        <end position="12"/>
    </location>
</feature>
<comment type="subcellular location">
    <subcellularLocation>
        <location evidence="1">Nucleus</location>
    </subcellularLocation>
</comment>
<evidence type="ECO:0000256" key="2">
    <source>
        <dbReference type="ARBA" id="ARBA00022737"/>
    </source>
</evidence>
<dbReference type="PANTHER" id="PTHR15856">
    <property type="entry name" value="PHD FINGER PROTEIN 20-RELATED"/>
    <property type="match status" value="1"/>
</dbReference>
<feature type="domain" description="Tudor" evidence="5">
    <location>
        <begin position="130"/>
        <end position="182"/>
    </location>
</feature>
<dbReference type="CDD" id="cd20104">
    <property type="entry name" value="MBT_PHF20L1-like"/>
    <property type="match status" value="1"/>
</dbReference>
<keyword evidence="3" id="KW-0539">Nucleus</keyword>
<keyword evidence="2" id="KW-0677">Repeat</keyword>
<dbReference type="PANTHER" id="PTHR15856:SF51">
    <property type="entry name" value="MBD-R2"/>
    <property type="match status" value="1"/>
</dbReference>
<dbReference type="EMBL" id="BPLR01017995">
    <property type="protein sequence ID" value="GIY96042.1"/>
    <property type="molecule type" value="Genomic_DNA"/>
</dbReference>
<dbReference type="SMART" id="SM00333">
    <property type="entry name" value="TUDOR"/>
    <property type="match status" value="2"/>
</dbReference>
<evidence type="ECO:0000256" key="1">
    <source>
        <dbReference type="ARBA" id="ARBA00004123"/>
    </source>
</evidence>
<proteinExistence type="predicted"/>
<name>A0AAV4XLQ5_CAEEX</name>
<dbReference type="GO" id="GO:0005634">
    <property type="term" value="C:nucleus"/>
    <property type="evidence" value="ECO:0007669"/>
    <property type="project" value="UniProtKB-SubCell"/>
</dbReference>
<dbReference type="GO" id="GO:0044545">
    <property type="term" value="C:NSL complex"/>
    <property type="evidence" value="ECO:0007669"/>
    <property type="project" value="TreeGrafter"/>
</dbReference>
<gene>
    <name evidence="6" type="primary">AVEN_126524_1</name>
    <name evidence="6" type="ORF">CEXT_28121</name>
</gene>
<feature type="domain" description="Tudor" evidence="5">
    <location>
        <begin position="201"/>
        <end position="258"/>
    </location>
</feature>
<feature type="region of interest" description="Disordered" evidence="4">
    <location>
        <begin position="1"/>
        <end position="29"/>
    </location>
</feature>
<dbReference type="AlphaFoldDB" id="A0AAV4XLQ5"/>
<feature type="region of interest" description="Disordered" evidence="4">
    <location>
        <begin position="366"/>
        <end position="386"/>
    </location>
</feature>
<sequence length="526" mass="60461">MNSGSIAESNMDVNEDNALAVPDSEINKSHDEKLYQNKLEGDADDEQPCAKRIKVSTSRINEPEGLACEIATENAVNAWVQCLKVISDKKAVKNFAIKRNSKGKRKRSYAGSKASTESFPIDKFPQRSGITWKVGAPIQAYEKNLWYEARIIDINCVKCLVKIHYLKWNSRYDLWLPMESDLIRSIENQISEPNVTKELYQQFNVGQNVLAKWKDNNFYEAVVKKCLGNDEYLVYFAPDGIQRKKHASDLKEYDISEVERINDPIKIATKQFVHYHGYELKVKEPKDQTLPTSEKPLEIQEDKLGKQNFINQITTKINEAEIETNSLIQCCFKENVSSEDLCKNKSSNLNNSSYIGKQESESEFSSLSVESSKEIQDEDESLLPKRSSSRKVSLPAKFANSEIFLISPVLKQLHHSTAAQNNALAQDEVCDTKRVSKKNKILPENLHDKKIIKENITSKSTKLICTKPFRRNETQMDILREHQKIKIVYWLLLKILLNHISELCSLIKMKTHFRKQYLQIKEEVGY</sequence>
<dbReference type="InterPro" id="IPR043449">
    <property type="entry name" value="PHF20-like"/>
</dbReference>
<evidence type="ECO:0000256" key="3">
    <source>
        <dbReference type="ARBA" id="ARBA00023242"/>
    </source>
</evidence>
<evidence type="ECO:0000259" key="5">
    <source>
        <dbReference type="SMART" id="SM00333"/>
    </source>
</evidence>
<dbReference type="Gene3D" id="2.30.30.140">
    <property type="match status" value="2"/>
</dbReference>
<organism evidence="6 7">
    <name type="scientific">Caerostris extrusa</name>
    <name type="common">Bark spider</name>
    <name type="synonym">Caerostris bankana</name>
    <dbReference type="NCBI Taxonomy" id="172846"/>
    <lineage>
        <taxon>Eukaryota</taxon>
        <taxon>Metazoa</taxon>
        <taxon>Ecdysozoa</taxon>
        <taxon>Arthropoda</taxon>
        <taxon>Chelicerata</taxon>
        <taxon>Arachnida</taxon>
        <taxon>Araneae</taxon>
        <taxon>Araneomorphae</taxon>
        <taxon>Entelegynae</taxon>
        <taxon>Araneoidea</taxon>
        <taxon>Araneidae</taxon>
        <taxon>Caerostris</taxon>
    </lineage>
</organism>
<protein>
    <submittedName>
        <fullName evidence="6">C2H2-type domain-containing protein</fullName>
    </submittedName>
</protein>
<accession>A0AAV4XLQ5</accession>
<dbReference type="SUPFAM" id="SSF54160">
    <property type="entry name" value="Chromo domain-like"/>
    <property type="match status" value="1"/>
</dbReference>
<dbReference type="GO" id="GO:0006357">
    <property type="term" value="P:regulation of transcription by RNA polymerase II"/>
    <property type="evidence" value="ECO:0007669"/>
    <property type="project" value="TreeGrafter"/>
</dbReference>
<dbReference type="Proteomes" id="UP001054945">
    <property type="component" value="Unassembled WGS sequence"/>
</dbReference>
<dbReference type="InterPro" id="IPR002999">
    <property type="entry name" value="Tudor"/>
</dbReference>
<evidence type="ECO:0000256" key="4">
    <source>
        <dbReference type="SAM" id="MobiDB-lite"/>
    </source>
</evidence>
<comment type="caution">
    <text evidence="6">The sequence shown here is derived from an EMBL/GenBank/DDBJ whole genome shotgun (WGS) entry which is preliminary data.</text>
</comment>